<dbReference type="GO" id="GO:0005770">
    <property type="term" value="C:late endosome"/>
    <property type="evidence" value="ECO:0007669"/>
    <property type="project" value="TreeGrafter"/>
</dbReference>
<reference evidence="2 3" key="1">
    <citation type="submission" date="2016-08" db="EMBL/GenBank/DDBJ databases">
        <authorList>
            <consortium name="Pathogen Informatics"/>
        </authorList>
    </citation>
    <scope>NUCLEOTIDE SEQUENCE [LARGE SCALE GENOMIC DNA]</scope>
    <source>
        <strain evidence="2 3">AJ</strain>
    </source>
</reference>
<dbReference type="AlphaFoldDB" id="A0A1C6YLS2"/>
<gene>
    <name evidence="2" type="ORF">PCHAJ_000312000</name>
</gene>
<dbReference type="EMBL" id="LT608178">
    <property type="protein sequence ID" value="SCM24343.1"/>
    <property type="molecule type" value="Genomic_DNA"/>
</dbReference>
<evidence type="ECO:0000313" key="3">
    <source>
        <dbReference type="Proteomes" id="UP000507163"/>
    </source>
</evidence>
<accession>A0A1C6YLS2</accession>
<evidence type="ECO:0008006" key="4">
    <source>
        <dbReference type="Google" id="ProtNLM"/>
    </source>
</evidence>
<dbReference type="PANTHER" id="PTHR16120">
    <property type="entry name" value="AP-5 COMPLEX SUBUNIT SIGMA-1"/>
    <property type="match status" value="1"/>
</dbReference>
<dbReference type="GO" id="GO:0000724">
    <property type="term" value="P:double-strand break repair via homologous recombination"/>
    <property type="evidence" value="ECO:0007669"/>
    <property type="project" value="InterPro"/>
</dbReference>
<feature type="coiled-coil region" evidence="1">
    <location>
        <begin position="38"/>
        <end position="65"/>
    </location>
</feature>
<dbReference type="GO" id="GO:0016197">
    <property type="term" value="P:endosomal transport"/>
    <property type="evidence" value="ECO:0007669"/>
    <property type="project" value="InterPro"/>
</dbReference>
<dbReference type="GO" id="GO:0030119">
    <property type="term" value="C:AP-type membrane coat adaptor complex"/>
    <property type="evidence" value="ECO:0007669"/>
    <property type="project" value="InterPro"/>
</dbReference>
<evidence type="ECO:0000256" key="1">
    <source>
        <dbReference type="SAM" id="Coils"/>
    </source>
</evidence>
<proteinExistence type="predicted"/>
<dbReference type="InterPro" id="IPR029392">
    <property type="entry name" value="AP-5_subunit_s1"/>
</dbReference>
<keyword evidence="1" id="KW-0175">Coiled coil</keyword>
<name>A0A1C6YLS2_PLACU</name>
<organism evidence="2 3">
    <name type="scientific">Plasmodium chabaudi chabaudi</name>
    <dbReference type="NCBI Taxonomy" id="31271"/>
    <lineage>
        <taxon>Eukaryota</taxon>
        <taxon>Sar</taxon>
        <taxon>Alveolata</taxon>
        <taxon>Apicomplexa</taxon>
        <taxon>Aconoidasida</taxon>
        <taxon>Haemosporida</taxon>
        <taxon>Plasmodiidae</taxon>
        <taxon>Plasmodium</taxon>
        <taxon>Plasmodium (Vinckeia)</taxon>
    </lineage>
</organism>
<protein>
    <recommendedName>
        <fullName evidence="4">AP-5 complex subunit sigma-1</fullName>
    </recommendedName>
</protein>
<sequence length="216" mass="25504">MVYGIIIHSSESEQLYFSAYYNLVNNDINQTSRQQIIIKKVIEEINYYKEDKENYENTNKNNKDKYLDIFGVFIPSSIKVCIQKCCLSSRAPNNEFKIDNEGFFKIENISLFKNKINIMWKVLNKVCYTLMFFPHENIHMADNFLNTLIYVLMENYEKLGKSNKNNMNKFNPDTVLAILYFFLPKGQFMILTPDYIQILSNKVKEFLGEKGTPKKE</sequence>
<dbReference type="Proteomes" id="UP000507163">
    <property type="component" value="Chromosome 12"/>
</dbReference>
<dbReference type="PANTHER" id="PTHR16120:SF0">
    <property type="entry name" value="AP-5 COMPLEX SUBUNIT SIGMA-1"/>
    <property type="match status" value="1"/>
</dbReference>
<evidence type="ECO:0000313" key="2">
    <source>
        <dbReference type="EMBL" id="SCM24343.1"/>
    </source>
</evidence>
<dbReference type="Pfam" id="PF15001">
    <property type="entry name" value="AP-5_subunit_s1"/>
    <property type="match status" value="1"/>
</dbReference>
<dbReference type="GO" id="GO:0005764">
    <property type="term" value="C:lysosome"/>
    <property type="evidence" value="ECO:0007669"/>
    <property type="project" value="TreeGrafter"/>
</dbReference>
<dbReference type="GO" id="GO:0005829">
    <property type="term" value="C:cytosol"/>
    <property type="evidence" value="ECO:0007669"/>
    <property type="project" value="TreeGrafter"/>
</dbReference>